<dbReference type="RefSeq" id="WP_273000627.1">
    <property type="nucleotide sequence ID" value="NZ_PEBV01000041.1"/>
</dbReference>
<dbReference type="GO" id="GO:0005886">
    <property type="term" value="C:plasma membrane"/>
    <property type="evidence" value="ECO:0007669"/>
    <property type="project" value="UniProtKB-SubCell"/>
</dbReference>
<name>A0A2T5G5X9_HYDSH</name>
<evidence type="ECO:0000313" key="9">
    <source>
        <dbReference type="Proteomes" id="UP000244180"/>
    </source>
</evidence>
<dbReference type="InterPro" id="IPR018076">
    <property type="entry name" value="T2SS_GspF_dom"/>
</dbReference>
<evidence type="ECO:0000313" key="8">
    <source>
        <dbReference type="EMBL" id="PTQ51589.1"/>
    </source>
</evidence>
<evidence type="ECO:0000259" key="7">
    <source>
        <dbReference type="Pfam" id="PF00482"/>
    </source>
</evidence>
<evidence type="ECO:0000256" key="1">
    <source>
        <dbReference type="ARBA" id="ARBA00004651"/>
    </source>
</evidence>
<dbReference type="Pfam" id="PF00482">
    <property type="entry name" value="T2SSF"/>
    <property type="match status" value="1"/>
</dbReference>
<comment type="caution">
    <text evidence="8">The sequence shown here is derived from an EMBL/GenBank/DDBJ whole genome shotgun (WGS) entry which is preliminary data.</text>
</comment>
<keyword evidence="3 6" id="KW-0812">Transmembrane</keyword>
<sequence length="255" mass="28444">MIWGLAGILLLALAVFVALFPFETVRERTRQVLAGDILEAMEAADVAPEEVDVGEAVLLRFAALAFSALLFVLLFALYGPLLAGAAIVLALLVFRTTRGTVRKIAEVRRREIAREFPLFLSQFAVLMRVSDVYRAIDAAASGLEGPLGKEVRRLREEMAYLPLRAAFRNFARRLKFEPADRFVSTILYGMTTGADAVPILESHAEQAYAEHVAAVKRRVRTQPVWLSFLPVGLSFLILIILVFPMFMDIITKMQF</sequence>
<keyword evidence="5 6" id="KW-0472">Membrane</keyword>
<evidence type="ECO:0000256" key="3">
    <source>
        <dbReference type="ARBA" id="ARBA00022692"/>
    </source>
</evidence>
<feature type="transmembrane region" description="Helical" evidence="6">
    <location>
        <begin position="61"/>
        <end position="94"/>
    </location>
</feature>
<keyword evidence="2" id="KW-1003">Cell membrane</keyword>
<evidence type="ECO:0000256" key="2">
    <source>
        <dbReference type="ARBA" id="ARBA00022475"/>
    </source>
</evidence>
<feature type="transmembrane region" description="Helical" evidence="6">
    <location>
        <begin position="224"/>
        <end position="247"/>
    </location>
</feature>
<dbReference type="EMBL" id="PEBV01000041">
    <property type="protein sequence ID" value="PTQ51589.1"/>
    <property type="molecule type" value="Genomic_DNA"/>
</dbReference>
<keyword evidence="4 6" id="KW-1133">Transmembrane helix</keyword>
<evidence type="ECO:0000256" key="4">
    <source>
        <dbReference type="ARBA" id="ARBA00022989"/>
    </source>
</evidence>
<evidence type="ECO:0000256" key="6">
    <source>
        <dbReference type="SAM" id="Phobius"/>
    </source>
</evidence>
<dbReference type="AlphaFoldDB" id="A0A2T5G5X9"/>
<dbReference type="PANTHER" id="PTHR35007:SF2">
    <property type="entry name" value="PILUS ASSEMBLE PROTEIN"/>
    <property type="match status" value="1"/>
</dbReference>
<proteinExistence type="predicted"/>
<reference evidence="8 9" key="1">
    <citation type="submission" date="2017-08" db="EMBL/GenBank/DDBJ databases">
        <title>Burning lignite coal seam in the remote Altai Mountains harbors a hydrogen-driven thermophilic microbial community.</title>
        <authorList>
            <person name="Kadnikov V.V."/>
            <person name="Mardanov A.V."/>
            <person name="Ivasenko D."/>
            <person name="Beletsky A.V."/>
            <person name="Karnachuk O.V."/>
            <person name="Ravin N.V."/>
        </authorList>
    </citation>
    <scope>NUCLEOTIDE SEQUENCE [LARGE SCALE GENOMIC DNA]</scope>
    <source>
        <strain evidence="8">AL33</strain>
    </source>
</reference>
<dbReference type="Proteomes" id="UP000244180">
    <property type="component" value="Unassembled WGS sequence"/>
</dbReference>
<organism evidence="8 9">
    <name type="scientific">Hydrogenibacillus schlegelii</name>
    <name type="common">Bacillus schlegelii</name>
    <dbReference type="NCBI Taxonomy" id="1484"/>
    <lineage>
        <taxon>Bacteria</taxon>
        <taxon>Bacillati</taxon>
        <taxon>Bacillota</taxon>
        <taxon>Bacilli</taxon>
        <taxon>Bacillales</taxon>
        <taxon>Bacillales Family X. Incertae Sedis</taxon>
        <taxon>Hydrogenibacillus</taxon>
    </lineage>
</organism>
<protein>
    <recommendedName>
        <fullName evidence="7">Type II secretion system protein GspF domain-containing protein</fullName>
    </recommendedName>
</protein>
<accession>A0A2T5G5X9</accession>
<dbReference type="PANTHER" id="PTHR35007">
    <property type="entry name" value="INTEGRAL MEMBRANE PROTEIN-RELATED"/>
    <property type="match status" value="1"/>
</dbReference>
<feature type="domain" description="Type II secretion system protein GspF" evidence="7">
    <location>
        <begin position="119"/>
        <end position="244"/>
    </location>
</feature>
<evidence type="ECO:0000256" key="5">
    <source>
        <dbReference type="ARBA" id="ARBA00023136"/>
    </source>
</evidence>
<comment type="subcellular location">
    <subcellularLocation>
        <location evidence="1">Cell membrane</location>
        <topology evidence="1">Multi-pass membrane protein</topology>
    </subcellularLocation>
</comment>
<gene>
    <name evidence="8" type="ORF">HSCHL_1292</name>
</gene>